<dbReference type="Proteomes" id="UP000217994">
    <property type="component" value="Unassembled WGS sequence"/>
</dbReference>
<dbReference type="InterPro" id="IPR005119">
    <property type="entry name" value="LysR_subst-bd"/>
</dbReference>
<evidence type="ECO:0000256" key="1">
    <source>
        <dbReference type="ARBA" id="ARBA00009437"/>
    </source>
</evidence>
<dbReference type="Pfam" id="PF00126">
    <property type="entry name" value="HTH_1"/>
    <property type="match status" value="1"/>
</dbReference>
<dbReference type="FunFam" id="1.10.10.10:FF:000001">
    <property type="entry name" value="LysR family transcriptional regulator"/>
    <property type="match status" value="1"/>
</dbReference>
<protein>
    <submittedName>
        <fullName evidence="6">LysR family transcriptional regulator</fullName>
    </submittedName>
</protein>
<dbReference type="GO" id="GO:0003700">
    <property type="term" value="F:DNA-binding transcription factor activity"/>
    <property type="evidence" value="ECO:0007669"/>
    <property type="project" value="InterPro"/>
</dbReference>
<dbReference type="SUPFAM" id="SSF53850">
    <property type="entry name" value="Periplasmic binding protein-like II"/>
    <property type="match status" value="1"/>
</dbReference>
<gene>
    <name evidence="6" type="ORF">BZL54_29730</name>
</gene>
<keyword evidence="4" id="KW-0804">Transcription</keyword>
<dbReference type="Gene3D" id="3.40.190.10">
    <property type="entry name" value="Periplasmic binding protein-like II"/>
    <property type="match status" value="2"/>
</dbReference>
<dbReference type="PANTHER" id="PTHR30346">
    <property type="entry name" value="TRANSCRIPTIONAL DUAL REGULATOR HCAR-RELATED"/>
    <property type="match status" value="1"/>
</dbReference>
<keyword evidence="2" id="KW-0805">Transcription regulation</keyword>
<dbReference type="EMBL" id="MTZU01000094">
    <property type="protein sequence ID" value="PCE27264.1"/>
    <property type="molecule type" value="Genomic_DNA"/>
</dbReference>
<dbReference type="SUPFAM" id="SSF46785">
    <property type="entry name" value="Winged helix' DNA-binding domain"/>
    <property type="match status" value="1"/>
</dbReference>
<evidence type="ECO:0000256" key="4">
    <source>
        <dbReference type="ARBA" id="ARBA00023163"/>
    </source>
</evidence>
<dbReference type="PANTHER" id="PTHR30346:SF17">
    <property type="entry name" value="LYSR FAMILY TRANSCRIPTIONAL REGULATOR"/>
    <property type="match status" value="1"/>
</dbReference>
<comment type="caution">
    <text evidence="6">The sequence shown here is derived from an EMBL/GenBank/DDBJ whole genome shotgun (WGS) entry which is preliminary data.</text>
</comment>
<feature type="domain" description="HTH lysR-type" evidence="5">
    <location>
        <begin position="4"/>
        <end position="61"/>
    </location>
</feature>
<evidence type="ECO:0000259" key="5">
    <source>
        <dbReference type="PROSITE" id="PS50931"/>
    </source>
</evidence>
<dbReference type="InterPro" id="IPR036390">
    <property type="entry name" value="WH_DNA-bd_sf"/>
</dbReference>
<dbReference type="Gene3D" id="1.10.10.10">
    <property type="entry name" value="Winged helix-like DNA-binding domain superfamily/Winged helix DNA-binding domain"/>
    <property type="match status" value="1"/>
</dbReference>
<dbReference type="AlphaFoldDB" id="A0A2A4F3U8"/>
<organism evidence="6 7">
    <name type="scientific">Burkholderia ubonensis subsp. mesacidophila</name>
    <dbReference type="NCBI Taxonomy" id="265293"/>
    <lineage>
        <taxon>Bacteria</taxon>
        <taxon>Pseudomonadati</taxon>
        <taxon>Pseudomonadota</taxon>
        <taxon>Betaproteobacteria</taxon>
        <taxon>Burkholderiales</taxon>
        <taxon>Burkholderiaceae</taxon>
        <taxon>Burkholderia</taxon>
        <taxon>Burkholderia cepacia complex</taxon>
    </lineage>
</organism>
<dbReference type="GeneID" id="69000237"/>
<reference evidence="6 7" key="1">
    <citation type="submission" date="2017-01" db="EMBL/GenBank/DDBJ databases">
        <title>Whole-Genome Shotgun Sequencing of Two beta-Proteobacterial Species in Search of the Bulgecin Biosynthetic Cluster.</title>
        <authorList>
            <person name="Horsman M.E."/>
            <person name="Marous D.R."/>
            <person name="Li R."/>
            <person name="Oliver R.A."/>
            <person name="Byun B."/>
            <person name="Emrich S.J."/>
            <person name="Boggess B."/>
            <person name="Townsend C.A."/>
            <person name="Mobashery S."/>
        </authorList>
    </citation>
    <scope>NUCLEOTIDE SEQUENCE [LARGE SCALE GENOMIC DNA]</scope>
    <source>
        <strain evidence="6 7">ATCC 31433</strain>
    </source>
</reference>
<evidence type="ECO:0000313" key="7">
    <source>
        <dbReference type="Proteomes" id="UP000217994"/>
    </source>
</evidence>
<comment type="similarity">
    <text evidence="1">Belongs to the LysR transcriptional regulatory family.</text>
</comment>
<dbReference type="RefSeq" id="WP_084901940.1">
    <property type="nucleotide sequence ID" value="NZ_CP020737.1"/>
</dbReference>
<dbReference type="Pfam" id="PF03466">
    <property type="entry name" value="LysR_substrate"/>
    <property type="match status" value="1"/>
</dbReference>
<keyword evidence="3" id="KW-0238">DNA-binding</keyword>
<dbReference type="CDD" id="cd08414">
    <property type="entry name" value="PBP2_LTTR_aromatics_like"/>
    <property type="match status" value="1"/>
</dbReference>
<evidence type="ECO:0000256" key="3">
    <source>
        <dbReference type="ARBA" id="ARBA00023125"/>
    </source>
</evidence>
<dbReference type="GO" id="GO:0032993">
    <property type="term" value="C:protein-DNA complex"/>
    <property type="evidence" value="ECO:0007669"/>
    <property type="project" value="TreeGrafter"/>
</dbReference>
<dbReference type="PRINTS" id="PR00039">
    <property type="entry name" value="HTHLYSR"/>
</dbReference>
<evidence type="ECO:0000313" key="6">
    <source>
        <dbReference type="EMBL" id="PCE27264.1"/>
    </source>
</evidence>
<sequence>MRQVELRHLRYFVAVAEAGSVMAGARAVGIVQPALSRQIRELEDAIGTPLLVRRATGVTLTAAGASFLRDAQRLLADLRESRERALRSAAGELGELRLGVLPNYFPLPVVSNVLKAFRDACPHVKLSIAPMLSADQAAAIARGELDGGIMAWRRDEAPHLAGVRLLSDRFVLAMPSTPGRRVRAPSRPAELADAPFVWFDPQRSAAHHRFLIEQCRRAGFTPRIAQVGSDIPTLIGLVAAGMGCAFVPESAAPSCPDTVRLVALDTFADRFDVEFVYDGHAVSPVVRQFLAALHATADA</sequence>
<dbReference type="InterPro" id="IPR036388">
    <property type="entry name" value="WH-like_DNA-bd_sf"/>
</dbReference>
<accession>A0A2A4F3U8</accession>
<evidence type="ECO:0000256" key="2">
    <source>
        <dbReference type="ARBA" id="ARBA00023015"/>
    </source>
</evidence>
<dbReference type="InterPro" id="IPR000847">
    <property type="entry name" value="LysR_HTH_N"/>
</dbReference>
<dbReference type="PROSITE" id="PS50931">
    <property type="entry name" value="HTH_LYSR"/>
    <property type="match status" value="1"/>
</dbReference>
<proteinExistence type="inferred from homology"/>
<name>A0A2A4F3U8_9BURK</name>
<dbReference type="GO" id="GO:0003677">
    <property type="term" value="F:DNA binding"/>
    <property type="evidence" value="ECO:0007669"/>
    <property type="project" value="UniProtKB-KW"/>
</dbReference>